<organism evidence="1 2">
    <name type="scientific">Paraburkholderia piptadeniae</name>
    <dbReference type="NCBI Taxonomy" id="1701573"/>
    <lineage>
        <taxon>Bacteria</taxon>
        <taxon>Pseudomonadati</taxon>
        <taxon>Pseudomonadota</taxon>
        <taxon>Betaproteobacteria</taxon>
        <taxon>Burkholderiales</taxon>
        <taxon>Burkholderiaceae</taxon>
        <taxon>Paraburkholderia</taxon>
    </lineage>
</organism>
<name>A0A1N7ST47_9BURK</name>
<reference evidence="1" key="1">
    <citation type="submission" date="2016-12" db="EMBL/GenBank/DDBJ databases">
        <authorList>
            <person name="Moulin L."/>
        </authorList>
    </citation>
    <scope>NUCLEOTIDE SEQUENCE [LARGE SCALE GENOMIC DNA]</scope>
    <source>
        <strain evidence="1">STM 7183</strain>
    </source>
</reference>
<dbReference type="Proteomes" id="UP000195569">
    <property type="component" value="Unassembled WGS sequence"/>
</dbReference>
<dbReference type="OrthoDB" id="6064804at2"/>
<accession>A0A1N7ST47</accession>
<dbReference type="AlphaFoldDB" id="A0A1N7ST47"/>
<gene>
    <name evidence="1" type="ORF">BN2476_830057</name>
</gene>
<dbReference type="SUPFAM" id="SSF103370">
    <property type="entry name" value="NinB"/>
    <property type="match status" value="1"/>
</dbReference>
<dbReference type="InterPro" id="IPR008711">
    <property type="entry name" value="Recombinase_NinB"/>
</dbReference>
<evidence type="ECO:0000313" key="2">
    <source>
        <dbReference type="Proteomes" id="UP000195569"/>
    </source>
</evidence>
<protein>
    <submittedName>
        <fullName evidence="1">P21 prophage-derived protein NinB</fullName>
    </submittedName>
</protein>
<dbReference type="Pfam" id="PF05772">
    <property type="entry name" value="NinB"/>
    <property type="match status" value="1"/>
</dbReference>
<dbReference type="RefSeq" id="WP_087739183.1">
    <property type="nucleotide sequence ID" value="NZ_CYGY02000083.1"/>
</dbReference>
<proteinExistence type="predicted"/>
<dbReference type="InterPro" id="IPR036619">
    <property type="entry name" value="NinB_sf"/>
</dbReference>
<dbReference type="EMBL" id="CYGY02000083">
    <property type="protein sequence ID" value="SIT50486.1"/>
    <property type="molecule type" value="Genomic_DNA"/>
</dbReference>
<comment type="caution">
    <text evidence="1">The sequence shown here is derived from an EMBL/GenBank/DDBJ whole genome shotgun (WGS) entry which is preliminary data.</text>
</comment>
<evidence type="ECO:0000313" key="1">
    <source>
        <dbReference type="EMBL" id="SIT50486.1"/>
    </source>
</evidence>
<dbReference type="Gene3D" id="1.10.3790.10">
    <property type="entry name" value="NinB"/>
    <property type="match status" value="1"/>
</dbReference>
<sequence>MDKKIFTLTGTNRRLVAEAIRDSPNGHMVVISEPTRSLDQNALLWPLLTEVSRQVVWYGRRLTPNQWKSFFTAALSGLDVVPNIDGTGFVALGEATSTMSKRKFSDLIELIFAFGADREVRFAAPKDHYLGRL</sequence>
<keyword evidence="2" id="KW-1185">Reference proteome</keyword>